<evidence type="ECO:0000256" key="1">
    <source>
        <dbReference type="PROSITE-ProRule" id="PRU00152"/>
    </source>
</evidence>
<reference evidence="4" key="1">
    <citation type="submission" date="2021-02" db="EMBL/GenBank/DDBJ databases">
        <authorList>
            <person name="Nowell W R."/>
        </authorList>
    </citation>
    <scope>NUCLEOTIDE SEQUENCE</scope>
</reference>
<feature type="non-terminal residue" evidence="4">
    <location>
        <position position="1"/>
    </location>
</feature>
<organism evidence="4 6">
    <name type="scientific">Rotaria magnacalcarata</name>
    <dbReference type="NCBI Taxonomy" id="392030"/>
    <lineage>
        <taxon>Eukaryota</taxon>
        <taxon>Metazoa</taxon>
        <taxon>Spiralia</taxon>
        <taxon>Gnathifera</taxon>
        <taxon>Rotifera</taxon>
        <taxon>Eurotatoria</taxon>
        <taxon>Bdelloidea</taxon>
        <taxon>Philodinida</taxon>
        <taxon>Philodinidae</taxon>
        <taxon>Rotaria</taxon>
    </lineage>
</organism>
<dbReference type="InterPro" id="IPR001024">
    <property type="entry name" value="PLAT/LH2_dom"/>
</dbReference>
<evidence type="ECO:0000313" key="5">
    <source>
        <dbReference type="EMBL" id="CAF4079599.1"/>
    </source>
</evidence>
<dbReference type="Proteomes" id="UP000681720">
    <property type="component" value="Unassembled WGS sequence"/>
</dbReference>
<dbReference type="EMBL" id="CAJOBH010007282">
    <property type="protein sequence ID" value="CAF4079599.1"/>
    <property type="molecule type" value="Genomic_DNA"/>
</dbReference>
<dbReference type="InterPro" id="IPR036392">
    <property type="entry name" value="PLAT/LH2_dom_sf"/>
</dbReference>
<dbReference type="InterPro" id="IPR052970">
    <property type="entry name" value="Inner_ear_hair_cell_LOXHD"/>
</dbReference>
<dbReference type="Pfam" id="PF01477">
    <property type="entry name" value="PLAT"/>
    <property type="match status" value="2"/>
</dbReference>
<feature type="domain" description="PLAT" evidence="3">
    <location>
        <begin position="1"/>
        <end position="68"/>
    </location>
</feature>
<evidence type="ECO:0000259" key="3">
    <source>
        <dbReference type="PROSITE" id="PS50095"/>
    </source>
</evidence>
<evidence type="ECO:0000256" key="2">
    <source>
        <dbReference type="SAM" id="Coils"/>
    </source>
</evidence>
<dbReference type="EMBL" id="CAJOBJ010004468">
    <property type="protein sequence ID" value="CAF4001464.1"/>
    <property type="molecule type" value="Genomic_DNA"/>
</dbReference>
<proteinExistence type="predicted"/>
<feature type="domain" description="PLAT" evidence="3">
    <location>
        <begin position="88"/>
        <end position="207"/>
    </location>
</feature>
<name>A0A8S2NIE1_9BILA</name>
<comment type="caution">
    <text evidence="1">Lacks conserved residue(s) required for the propagation of feature annotation.</text>
</comment>
<dbReference type="PANTHER" id="PTHR45901:SF3">
    <property type="entry name" value="LIPOXYGENASE HOMOLOGY DOMAIN-CONTAINING PROTEIN 1"/>
    <property type="match status" value="1"/>
</dbReference>
<dbReference type="Gene3D" id="2.60.60.20">
    <property type="entry name" value="PLAT/LH2 domain"/>
    <property type="match status" value="2"/>
</dbReference>
<feature type="coiled-coil region" evidence="2">
    <location>
        <begin position="263"/>
        <end position="290"/>
    </location>
</feature>
<sequence>DIFLVKVDEQLHDIQYIVLEHNNENSTPAWFVDFVIIKILLSQQEYFFPVNRWLSIDYFDGKTKIIFSTDKQNIASNENLLENRSNVIRYEVYIVTGSMFDAATCSPVWITINGTRGSIVNKYLEIAENESFPFEPNNRDLFILYDIDIGELNKLILGHENGNAEQGWFVESIAIHIPSKQYQSEIYEINKWLNSKRIDSAPLIEIQIRKPMKRTPDQITRWLPRSILIIIDDSQQIFKFKSSHCIIHSNANSNLTLSMELEETQNTKQLDNIENQLENLKNDYTNETRKIVIDKRNSETYNK</sequence>
<evidence type="ECO:0000313" key="4">
    <source>
        <dbReference type="EMBL" id="CAF4001464.1"/>
    </source>
</evidence>
<keyword evidence="2" id="KW-0175">Coiled coil</keyword>
<dbReference type="PANTHER" id="PTHR45901">
    <property type="entry name" value="PROTEIN CBG12474"/>
    <property type="match status" value="1"/>
</dbReference>
<accession>A0A8S2NIE1</accession>
<dbReference type="SUPFAM" id="SSF49723">
    <property type="entry name" value="Lipase/lipooxygenase domain (PLAT/LH2 domain)"/>
    <property type="match status" value="2"/>
</dbReference>
<dbReference type="PROSITE" id="PS50095">
    <property type="entry name" value="PLAT"/>
    <property type="match status" value="2"/>
</dbReference>
<dbReference type="AlphaFoldDB" id="A0A8S2NIE1"/>
<evidence type="ECO:0000313" key="6">
    <source>
        <dbReference type="Proteomes" id="UP000681720"/>
    </source>
</evidence>
<protein>
    <recommendedName>
        <fullName evidence="3">PLAT domain-containing protein</fullName>
    </recommendedName>
</protein>
<gene>
    <name evidence="5" type="ORF">BYL167_LOCUS17990</name>
    <name evidence="4" type="ORF">GIL414_LOCUS11782</name>
</gene>
<dbReference type="Proteomes" id="UP000681967">
    <property type="component" value="Unassembled WGS sequence"/>
</dbReference>
<comment type="caution">
    <text evidence="4">The sequence shown here is derived from an EMBL/GenBank/DDBJ whole genome shotgun (WGS) entry which is preliminary data.</text>
</comment>